<proteinExistence type="predicted"/>
<protein>
    <submittedName>
        <fullName evidence="1">Uncharacterized protein</fullName>
    </submittedName>
</protein>
<accession>A0A392RZN0</accession>
<dbReference type="Proteomes" id="UP000265520">
    <property type="component" value="Unassembled WGS sequence"/>
</dbReference>
<feature type="non-terminal residue" evidence="1">
    <location>
        <position position="1"/>
    </location>
</feature>
<evidence type="ECO:0000313" key="2">
    <source>
        <dbReference type="Proteomes" id="UP000265520"/>
    </source>
</evidence>
<comment type="caution">
    <text evidence="1">The sequence shown here is derived from an EMBL/GenBank/DDBJ whole genome shotgun (WGS) entry which is preliminary data.</text>
</comment>
<sequence length="40" mass="4196">RVEKAPTLLMIVGQISGSGSTAEVMEAESTVMEAELTVMV</sequence>
<keyword evidence="2" id="KW-1185">Reference proteome</keyword>
<dbReference type="AlphaFoldDB" id="A0A392RZN0"/>
<organism evidence="1 2">
    <name type="scientific">Trifolium medium</name>
    <dbReference type="NCBI Taxonomy" id="97028"/>
    <lineage>
        <taxon>Eukaryota</taxon>
        <taxon>Viridiplantae</taxon>
        <taxon>Streptophyta</taxon>
        <taxon>Embryophyta</taxon>
        <taxon>Tracheophyta</taxon>
        <taxon>Spermatophyta</taxon>
        <taxon>Magnoliopsida</taxon>
        <taxon>eudicotyledons</taxon>
        <taxon>Gunneridae</taxon>
        <taxon>Pentapetalae</taxon>
        <taxon>rosids</taxon>
        <taxon>fabids</taxon>
        <taxon>Fabales</taxon>
        <taxon>Fabaceae</taxon>
        <taxon>Papilionoideae</taxon>
        <taxon>50 kb inversion clade</taxon>
        <taxon>NPAAA clade</taxon>
        <taxon>Hologalegina</taxon>
        <taxon>IRL clade</taxon>
        <taxon>Trifolieae</taxon>
        <taxon>Trifolium</taxon>
    </lineage>
</organism>
<dbReference type="EMBL" id="LXQA010294104">
    <property type="protein sequence ID" value="MCI41592.1"/>
    <property type="molecule type" value="Genomic_DNA"/>
</dbReference>
<evidence type="ECO:0000313" key="1">
    <source>
        <dbReference type="EMBL" id="MCI41592.1"/>
    </source>
</evidence>
<name>A0A392RZN0_9FABA</name>
<reference evidence="1 2" key="1">
    <citation type="journal article" date="2018" name="Front. Plant Sci.">
        <title>Red Clover (Trifolium pratense) and Zigzag Clover (T. medium) - A Picture of Genomic Similarities and Differences.</title>
        <authorList>
            <person name="Dluhosova J."/>
            <person name="Istvanek J."/>
            <person name="Nedelnik J."/>
            <person name="Repkova J."/>
        </authorList>
    </citation>
    <scope>NUCLEOTIDE SEQUENCE [LARGE SCALE GENOMIC DNA]</scope>
    <source>
        <strain evidence="2">cv. 10/8</strain>
        <tissue evidence="1">Leaf</tissue>
    </source>
</reference>